<protein>
    <submittedName>
        <fullName evidence="1">DUF3800 domain-containing protein</fullName>
    </submittedName>
</protein>
<reference evidence="1 2" key="1">
    <citation type="submission" date="2024-03" db="EMBL/GenBank/DDBJ databases">
        <title>Chitinophaga caseinilytica sp. nov., a casein hydrolysing bacterium isolated from forest soil.</title>
        <authorList>
            <person name="Lee D.S."/>
            <person name="Han D.M."/>
            <person name="Baek J.H."/>
            <person name="Choi D.G."/>
            <person name="Jeon J.H."/>
            <person name="Jeon C.O."/>
        </authorList>
    </citation>
    <scope>NUCLEOTIDE SEQUENCE [LARGE SCALE GENOMIC DNA]</scope>
    <source>
        <strain evidence="1 2">KACC 19118</strain>
    </source>
</reference>
<organism evidence="1 2">
    <name type="scientific">Chitinophaga caseinilytica</name>
    <dbReference type="NCBI Taxonomy" id="2267521"/>
    <lineage>
        <taxon>Bacteria</taxon>
        <taxon>Pseudomonadati</taxon>
        <taxon>Bacteroidota</taxon>
        <taxon>Chitinophagia</taxon>
        <taxon>Chitinophagales</taxon>
        <taxon>Chitinophagaceae</taxon>
        <taxon>Chitinophaga</taxon>
    </lineage>
</organism>
<dbReference type="RefSeq" id="WP_341841002.1">
    <property type="nucleotide sequence ID" value="NZ_CP149792.1"/>
</dbReference>
<dbReference type="Proteomes" id="UP001449657">
    <property type="component" value="Chromosome"/>
</dbReference>
<gene>
    <name evidence="1" type="ORF">WJU22_25570</name>
</gene>
<evidence type="ECO:0000313" key="2">
    <source>
        <dbReference type="Proteomes" id="UP001449657"/>
    </source>
</evidence>
<evidence type="ECO:0000313" key="1">
    <source>
        <dbReference type="EMBL" id="WZN46267.1"/>
    </source>
</evidence>
<name>A0ABZ2Z4J9_9BACT</name>
<proteinExistence type="predicted"/>
<sequence length="229" mass="26551">METAGVNLTNKFYFIDESGDAGFYGKGRKLLTETGGFQPYLIIGVVETCNRQKLRKAIAKFIQKMKADVLYNSIYSFAESDWYLHARSDHPELRIQFFEFLRKLSGFIVHVVIAKKDLQTFQHQFNGNSTAYYFHVLQCLLNKCLIRESHMHNLYLANCGNHGLTQLKNAVSHMELEGERFMLDMLLSSSSLELSVTDYMIWAVQRKLLKSESRYFDALKDKFGQIIEM</sequence>
<dbReference type="EMBL" id="CP150096">
    <property type="protein sequence ID" value="WZN46267.1"/>
    <property type="molecule type" value="Genomic_DNA"/>
</dbReference>
<keyword evidence="2" id="KW-1185">Reference proteome</keyword>
<accession>A0ABZ2Z4J9</accession>